<name>A0A173VAS4_9FIRM</name>
<protein>
    <recommendedName>
        <fullName evidence="1">N-acetyltransferase domain-containing protein</fullName>
    </recommendedName>
</protein>
<dbReference type="EMBL" id="CYXO01000023">
    <property type="protein sequence ID" value="CUN24154.1"/>
    <property type="molecule type" value="Genomic_DNA"/>
</dbReference>
<gene>
    <name evidence="2" type="ORF">ERS852573_02775</name>
</gene>
<dbReference type="Gene3D" id="3.40.630.30">
    <property type="match status" value="1"/>
</dbReference>
<dbReference type="Proteomes" id="UP000095597">
    <property type="component" value="Unassembled WGS sequence"/>
</dbReference>
<organism evidence="2 3">
    <name type="scientific">Dorea longicatena</name>
    <dbReference type="NCBI Taxonomy" id="88431"/>
    <lineage>
        <taxon>Bacteria</taxon>
        <taxon>Bacillati</taxon>
        <taxon>Bacillota</taxon>
        <taxon>Clostridia</taxon>
        <taxon>Lachnospirales</taxon>
        <taxon>Lachnospiraceae</taxon>
        <taxon>Dorea</taxon>
    </lineage>
</organism>
<evidence type="ECO:0000313" key="2">
    <source>
        <dbReference type="EMBL" id="CUN24154.1"/>
    </source>
</evidence>
<accession>A0A173VAS4</accession>
<dbReference type="RefSeq" id="WP_055215186.1">
    <property type="nucleotide sequence ID" value="NZ_CYXO01000023.1"/>
</dbReference>
<dbReference type="OrthoDB" id="1949423at2"/>
<dbReference type="GO" id="GO:0016747">
    <property type="term" value="F:acyltransferase activity, transferring groups other than amino-acyl groups"/>
    <property type="evidence" value="ECO:0007669"/>
    <property type="project" value="InterPro"/>
</dbReference>
<dbReference type="PROSITE" id="PS51186">
    <property type="entry name" value="GNAT"/>
    <property type="match status" value="1"/>
</dbReference>
<feature type="domain" description="N-acetyltransferase" evidence="1">
    <location>
        <begin position="25"/>
        <end position="161"/>
    </location>
</feature>
<proteinExistence type="predicted"/>
<dbReference type="Pfam" id="PF13673">
    <property type="entry name" value="Acetyltransf_10"/>
    <property type="match status" value="1"/>
</dbReference>
<dbReference type="SUPFAM" id="SSF55729">
    <property type="entry name" value="Acyl-CoA N-acyltransferases (Nat)"/>
    <property type="match status" value="1"/>
</dbReference>
<dbReference type="InterPro" id="IPR000182">
    <property type="entry name" value="GNAT_dom"/>
</dbReference>
<dbReference type="InterPro" id="IPR016181">
    <property type="entry name" value="Acyl_CoA_acyltransferase"/>
</dbReference>
<sequence>MKFINNKLYINYSELSPEQKSIYRMRIKIFLKKLVYEYNNFEEWFSQLFISDILLKNDREIIICECDYQLAGVAILKNDDIEKKICTLRVAKRFQKQGIGQHLMELSFEWLNDDKPLITIHNSKKHEFNKLFKRYNFELEEKKWGYYRLFRTELVYNGSLPEKNFFFNRMEMIDLEKEIRQFLLSGRDDFKLFIDEWLYRQWLYSQKEINIITGY</sequence>
<dbReference type="CDD" id="cd04301">
    <property type="entry name" value="NAT_SF"/>
    <property type="match status" value="1"/>
</dbReference>
<dbReference type="AlphaFoldDB" id="A0A173VAS4"/>
<reference evidence="2 3" key="1">
    <citation type="submission" date="2015-09" db="EMBL/GenBank/DDBJ databases">
        <authorList>
            <consortium name="Pathogen Informatics"/>
        </authorList>
    </citation>
    <scope>NUCLEOTIDE SEQUENCE [LARGE SCALE GENOMIC DNA]</scope>
    <source>
        <strain evidence="2 3">2789STDY5834961</strain>
    </source>
</reference>
<evidence type="ECO:0000259" key="1">
    <source>
        <dbReference type="PROSITE" id="PS51186"/>
    </source>
</evidence>
<evidence type="ECO:0000313" key="3">
    <source>
        <dbReference type="Proteomes" id="UP000095597"/>
    </source>
</evidence>